<gene>
    <name evidence="7" type="ORF">GIS02_02425</name>
</gene>
<proteinExistence type="inferred from homology"/>
<evidence type="ECO:0000313" key="7">
    <source>
        <dbReference type="EMBL" id="NMG83044.1"/>
    </source>
</evidence>
<reference evidence="7" key="1">
    <citation type="journal article" date="2020" name="MBio">
        <title>'Candidatus Ethanoperedens,' a Thermophilic Genus of Archaea Mediating the Anaerobic Oxidation of Ethane.</title>
        <authorList>
            <person name="Hahn C.J."/>
            <person name="Laso-Perez R."/>
            <person name="Vulcano F."/>
            <person name="Vaziourakis K.M."/>
            <person name="Stokke R."/>
            <person name="Steen I.H."/>
            <person name="Teske A."/>
            <person name="Boetius A."/>
            <person name="Liebeke M."/>
            <person name="Amann R."/>
            <person name="Knittel K."/>
            <person name="Wegener G."/>
        </authorList>
    </citation>
    <scope>NUCLEOTIDE SEQUENCE</scope>
    <source>
        <strain evidence="7">GoM-Arc1-LC-WB58</strain>
    </source>
</reference>
<dbReference type="InterPro" id="IPR001959">
    <property type="entry name" value="Transposase"/>
</dbReference>
<feature type="domain" description="Cas12f1-like TNB" evidence="6">
    <location>
        <begin position="291"/>
        <end position="357"/>
    </location>
</feature>
<keyword evidence="3" id="KW-0238">DNA-binding</keyword>
<dbReference type="NCBIfam" id="NF040570">
    <property type="entry name" value="guided_TnpB"/>
    <property type="match status" value="1"/>
</dbReference>
<comment type="caution">
    <text evidence="7">The sequence shown here is derived from an EMBL/GenBank/DDBJ whole genome shotgun (WGS) entry which is preliminary data.</text>
</comment>
<comment type="similarity">
    <text evidence="1">In the C-terminal section; belongs to the transposase 35 family.</text>
</comment>
<dbReference type="Pfam" id="PF01385">
    <property type="entry name" value="OrfB_IS605"/>
    <property type="match status" value="1"/>
</dbReference>
<evidence type="ECO:0000259" key="5">
    <source>
        <dbReference type="Pfam" id="PF01385"/>
    </source>
</evidence>
<evidence type="ECO:0000313" key="8">
    <source>
        <dbReference type="Proteomes" id="UP000606580"/>
    </source>
</evidence>
<dbReference type="AlphaFoldDB" id="A0A848D9K4"/>
<organism evidence="7 8">
    <name type="scientific">Candidatus Ethanoperedens thermophilum</name>
    <dbReference type="NCBI Taxonomy" id="2766897"/>
    <lineage>
        <taxon>Archaea</taxon>
        <taxon>Methanobacteriati</taxon>
        <taxon>Methanobacteriota</taxon>
        <taxon>Stenosarchaea group</taxon>
        <taxon>Methanomicrobia</taxon>
        <taxon>Methanosarcinales</taxon>
        <taxon>Methanosarcinales incertae sedis</taxon>
        <taxon>GOM Arc I cluster</taxon>
        <taxon>Candidatus Ethanoperedens</taxon>
    </lineage>
</organism>
<dbReference type="Proteomes" id="UP000606580">
    <property type="component" value="Unassembled WGS sequence"/>
</dbReference>
<name>A0A848D9K4_9EURY</name>
<keyword evidence="4" id="KW-0233">DNA recombination</keyword>
<dbReference type="NCBIfam" id="TIGR01766">
    <property type="entry name" value="IS200/IS605 family accessory protein TnpB-like domain"/>
    <property type="match status" value="1"/>
</dbReference>
<dbReference type="InterPro" id="IPR010095">
    <property type="entry name" value="Cas12f1-like_TNB"/>
</dbReference>
<protein>
    <submittedName>
        <fullName evidence="7">IS200/IS605 family element transposase accessory protein TnpB</fullName>
    </submittedName>
</protein>
<evidence type="ECO:0000259" key="6">
    <source>
        <dbReference type="Pfam" id="PF07282"/>
    </source>
</evidence>
<dbReference type="GO" id="GO:0003677">
    <property type="term" value="F:DNA binding"/>
    <property type="evidence" value="ECO:0007669"/>
    <property type="project" value="UniProtKB-KW"/>
</dbReference>
<dbReference type="Pfam" id="PF07282">
    <property type="entry name" value="Cas12f1-like_TNB"/>
    <property type="match status" value="1"/>
</dbReference>
<dbReference type="EMBL" id="WNEG01000046">
    <property type="protein sequence ID" value="NMG83044.1"/>
    <property type="molecule type" value="Genomic_DNA"/>
</dbReference>
<dbReference type="GO" id="GO:0032196">
    <property type="term" value="P:transposition"/>
    <property type="evidence" value="ECO:0007669"/>
    <property type="project" value="UniProtKB-KW"/>
</dbReference>
<evidence type="ECO:0000256" key="4">
    <source>
        <dbReference type="ARBA" id="ARBA00023172"/>
    </source>
</evidence>
<evidence type="ECO:0000256" key="2">
    <source>
        <dbReference type="ARBA" id="ARBA00022578"/>
    </source>
</evidence>
<dbReference type="GO" id="GO:0006310">
    <property type="term" value="P:DNA recombination"/>
    <property type="evidence" value="ECO:0007669"/>
    <property type="project" value="UniProtKB-KW"/>
</dbReference>
<evidence type="ECO:0000256" key="3">
    <source>
        <dbReference type="ARBA" id="ARBA00023125"/>
    </source>
</evidence>
<evidence type="ECO:0000256" key="1">
    <source>
        <dbReference type="ARBA" id="ARBA00008761"/>
    </source>
</evidence>
<feature type="domain" description="Probable transposase IS891/IS1136/IS1341" evidence="5">
    <location>
        <begin position="160"/>
        <end position="271"/>
    </location>
</feature>
<accession>A0A848D9K4</accession>
<keyword evidence="2" id="KW-0815">Transposition</keyword>
<sequence length="380" mass="43832">MRRTNTIQLVPGAQEEELMHRARVSVALHNTINYRRRQSYFTGKVDYSTTYEYNGFKTVLGSATTQQIIRKCDEEWKSYWALLKLWKTGGLEDKTGIPGYWDKKNPTTLMRNDSYRFEDNILKLPKKLEVKWKGNKVWTGKQGRMEIFYKNDSKKWYAFIPMEVEATETTGRKTAYIDLGIKNIFTCWIEMASNAEIFSGRPILADWRYSTDKLSKLQSELGKRSSKRLRRLYTKRQRRFRHAINTIVARFTRKCVSADVSKVVIGDVKGIRNSGSKGRTTNSLVHNFWSFGYVYDRLQTTLENNGIDLLRVNEAYTSKTCCLCGVIHKNGRKHRGLYVCPDHGVSMNADVNGVANIKQNNNCEPPGSSNWAMASPLRVL</sequence>